<organism evidence="1 2">
    <name type="scientific">Dactylosporangium vinaceum</name>
    <dbReference type="NCBI Taxonomy" id="53362"/>
    <lineage>
        <taxon>Bacteria</taxon>
        <taxon>Bacillati</taxon>
        <taxon>Actinomycetota</taxon>
        <taxon>Actinomycetes</taxon>
        <taxon>Micromonosporales</taxon>
        <taxon>Micromonosporaceae</taxon>
        <taxon>Dactylosporangium</taxon>
    </lineage>
</organism>
<sequence length="64" mass="7548">WHWLNKHPVEFSNNQHTPLSLAIARLPHPGQLLYFTRSLPVVKTVSDLFTFSGFSRAYQVHRFR</sequence>
<dbReference type="Proteomes" id="UP001589608">
    <property type="component" value="Unassembled WGS sequence"/>
</dbReference>
<name>A0ABV5MNN2_9ACTN</name>
<protein>
    <submittedName>
        <fullName evidence="1">Uncharacterized protein</fullName>
    </submittedName>
</protein>
<feature type="non-terminal residue" evidence="1">
    <location>
        <position position="1"/>
    </location>
</feature>
<gene>
    <name evidence="1" type="ORF">ACFFTR_45915</name>
</gene>
<reference evidence="1 2" key="1">
    <citation type="submission" date="2024-09" db="EMBL/GenBank/DDBJ databases">
        <authorList>
            <person name="Sun Q."/>
            <person name="Mori K."/>
        </authorList>
    </citation>
    <scope>NUCLEOTIDE SEQUENCE [LARGE SCALE GENOMIC DNA]</scope>
    <source>
        <strain evidence="1 2">JCM 3307</strain>
    </source>
</reference>
<keyword evidence="2" id="KW-1185">Reference proteome</keyword>
<evidence type="ECO:0000313" key="1">
    <source>
        <dbReference type="EMBL" id="MFB9450465.1"/>
    </source>
</evidence>
<accession>A0ABV5MNN2</accession>
<comment type="caution">
    <text evidence="1">The sequence shown here is derived from an EMBL/GenBank/DDBJ whole genome shotgun (WGS) entry which is preliminary data.</text>
</comment>
<proteinExistence type="predicted"/>
<evidence type="ECO:0000313" key="2">
    <source>
        <dbReference type="Proteomes" id="UP001589608"/>
    </source>
</evidence>
<dbReference type="RefSeq" id="WP_380031148.1">
    <property type="nucleotide sequence ID" value="NZ_JBHMCA010000082.1"/>
</dbReference>
<dbReference type="EMBL" id="JBHMCA010000082">
    <property type="protein sequence ID" value="MFB9450465.1"/>
    <property type="molecule type" value="Genomic_DNA"/>
</dbReference>